<sequence length="97" mass="11616">MLDKNIDIEELFKLSCEYLNNILKNEEALLELKESCGNEELQLINRSVSYALYDKNELFKNCYKIKISIEYKRKIIGSYVLYLDEDQNFIDEFFIIN</sequence>
<dbReference type="OrthoDB" id="1261575at2"/>
<reference evidence="1 2" key="1">
    <citation type="submission" date="2018-08" db="EMBL/GenBank/DDBJ databases">
        <title>Chryseobacterium nematophagum: a novel matrix digesting pathogen of nematodes.</title>
        <authorList>
            <person name="Page A."/>
            <person name="Roberts M."/>
            <person name="Felix M.-A."/>
            <person name="Weir W."/>
        </authorList>
    </citation>
    <scope>NUCLEOTIDE SEQUENCE [LARGE SCALE GENOMIC DNA]</scope>
    <source>
        <strain evidence="1 2">JUb129</strain>
    </source>
</reference>
<gene>
    <name evidence="1" type="ORF">D1631_17305</name>
</gene>
<dbReference type="RefSeq" id="WP_122637491.1">
    <property type="nucleotide sequence ID" value="NZ_QWIU01000002.1"/>
</dbReference>
<protein>
    <submittedName>
        <fullName evidence="1">Uncharacterized protein</fullName>
    </submittedName>
</protein>
<accession>A0A3M7TK93</accession>
<dbReference type="EMBL" id="QWIU01000002">
    <property type="protein sequence ID" value="RNA63544.1"/>
    <property type="molecule type" value="Genomic_DNA"/>
</dbReference>
<comment type="caution">
    <text evidence="1">The sequence shown here is derived from an EMBL/GenBank/DDBJ whole genome shotgun (WGS) entry which is preliminary data.</text>
</comment>
<organism evidence="1 2">
    <name type="scientific">Chryseobacterium nematophagum</name>
    <dbReference type="NCBI Taxonomy" id="2305228"/>
    <lineage>
        <taxon>Bacteria</taxon>
        <taxon>Pseudomonadati</taxon>
        <taxon>Bacteroidota</taxon>
        <taxon>Flavobacteriia</taxon>
        <taxon>Flavobacteriales</taxon>
        <taxon>Weeksellaceae</taxon>
        <taxon>Chryseobacterium group</taxon>
        <taxon>Chryseobacterium</taxon>
    </lineage>
</organism>
<proteinExistence type="predicted"/>
<name>A0A3M7TK93_9FLAO</name>
<evidence type="ECO:0000313" key="2">
    <source>
        <dbReference type="Proteomes" id="UP000278775"/>
    </source>
</evidence>
<evidence type="ECO:0000313" key="1">
    <source>
        <dbReference type="EMBL" id="RNA63544.1"/>
    </source>
</evidence>
<dbReference type="Proteomes" id="UP000278775">
    <property type="component" value="Unassembled WGS sequence"/>
</dbReference>
<dbReference type="AlphaFoldDB" id="A0A3M7TK93"/>